<proteinExistence type="predicted"/>
<sequence>MATVSIDRQITLTADDIEKLDKAVPTNKLKQALSPESKSAMAKRKTTERVVASWMRKA</sequence>
<organism evidence="1 2">
    <name type="scientific">Listeria weihenstephanensis</name>
    <dbReference type="NCBI Taxonomy" id="1006155"/>
    <lineage>
        <taxon>Bacteria</taxon>
        <taxon>Bacillati</taxon>
        <taxon>Bacillota</taxon>
        <taxon>Bacilli</taxon>
        <taxon>Bacillales</taxon>
        <taxon>Listeriaceae</taxon>
        <taxon>Listeria</taxon>
    </lineage>
</organism>
<comment type="caution">
    <text evidence="1">The sequence shown here is derived from an EMBL/GenBank/DDBJ whole genome shotgun (WGS) entry which is preliminary data.</text>
</comment>
<dbReference type="EMBL" id="JAARRL010000025">
    <property type="protein sequence ID" value="MBC1501560.1"/>
    <property type="molecule type" value="Genomic_DNA"/>
</dbReference>
<accession>A0A841Z8M1</accession>
<name>A0A841Z8M1_9LIST</name>
<gene>
    <name evidence="1" type="ORF">HB943_13200</name>
</gene>
<dbReference type="AlphaFoldDB" id="A0A841Z8M1"/>
<dbReference type="RefSeq" id="WP_159103071.1">
    <property type="nucleotide sequence ID" value="NZ_CP011102.1"/>
</dbReference>
<reference evidence="1 2" key="1">
    <citation type="submission" date="2020-03" db="EMBL/GenBank/DDBJ databases">
        <title>Soil Listeria distribution.</title>
        <authorList>
            <person name="Liao J."/>
            <person name="Wiedmann M."/>
        </authorList>
    </citation>
    <scope>NUCLEOTIDE SEQUENCE [LARGE SCALE GENOMIC DNA]</scope>
    <source>
        <strain evidence="1 2">FSL L7-1523</strain>
    </source>
</reference>
<dbReference type="Proteomes" id="UP000564536">
    <property type="component" value="Unassembled WGS sequence"/>
</dbReference>
<evidence type="ECO:0000313" key="1">
    <source>
        <dbReference type="EMBL" id="MBC1501560.1"/>
    </source>
</evidence>
<evidence type="ECO:0000313" key="2">
    <source>
        <dbReference type="Proteomes" id="UP000564536"/>
    </source>
</evidence>
<protein>
    <submittedName>
        <fullName evidence="1">Uncharacterized protein</fullName>
    </submittedName>
</protein>